<dbReference type="Pfam" id="PF21570">
    <property type="entry name" value="ArgZ-like_C_2nd"/>
    <property type="match status" value="1"/>
</dbReference>
<evidence type="ECO:0000259" key="2">
    <source>
        <dbReference type="Pfam" id="PF21571"/>
    </source>
</evidence>
<feature type="domain" description="Arginine dihydrolase ArgZ/ArgE-like C-terminal first subdomain" evidence="2">
    <location>
        <begin position="37"/>
        <end position="117"/>
    </location>
</feature>
<proteinExistence type="predicted"/>
<dbReference type="InterPro" id="IPR048964">
    <property type="entry name" value="ArgZ/ArgE-like_C_1st"/>
</dbReference>
<gene>
    <name evidence="3" type="ORF">NE686_02390</name>
</gene>
<dbReference type="Proteomes" id="UP001524478">
    <property type="component" value="Unassembled WGS sequence"/>
</dbReference>
<dbReference type="Gene3D" id="2.40.420.10">
    <property type="entry name" value="conserved putative lor/sdh protein from methanococcus maripaludis s2 domain"/>
    <property type="match status" value="1"/>
</dbReference>
<sequence>MEINKFKNKNISKNIVLKRAEKDKHVPDDFYSTTNYKTLVFHNNKWIEVKKQRMDALIVIDEQGASCKKLRDIKKGDMVVCSDLGVKILKDKNAIVEDSFNFMNSSVSSERRNNIIIKDLAYELFYNNKKLTVVAGPVVVHTGGDYYLSELIKGNYVSSLLAGNALAVHDIEKNLFGTSLGVCAKSGKVTHNGYRNHMRAINQVMEYGSIKETVEAKILRSGIMYESIKNHTPFVLAGSLRDDGPLPDTITDMIEAQEAYNKYLQSSDIVLVLGSMLHGIASGNMLPAKIKMICVDINSAVVTKLCDRGSSQTIGIVTDVGLFLNLLVYEIESLKNNIGTRLAT</sequence>
<organism evidence="3 4">
    <name type="scientific">Tissierella carlieri</name>
    <dbReference type="NCBI Taxonomy" id="689904"/>
    <lineage>
        <taxon>Bacteria</taxon>
        <taxon>Bacillati</taxon>
        <taxon>Bacillota</taxon>
        <taxon>Tissierellia</taxon>
        <taxon>Tissierellales</taxon>
        <taxon>Tissierellaceae</taxon>
        <taxon>Tissierella</taxon>
    </lineage>
</organism>
<dbReference type="EMBL" id="JANGAC010000002">
    <property type="protein sequence ID" value="MCQ4921922.1"/>
    <property type="molecule type" value="Genomic_DNA"/>
</dbReference>
<evidence type="ECO:0000259" key="1">
    <source>
        <dbReference type="Pfam" id="PF21570"/>
    </source>
</evidence>
<dbReference type="Pfam" id="PF21571">
    <property type="entry name" value="ArgZ-like_C_1st"/>
    <property type="match status" value="1"/>
</dbReference>
<dbReference type="SUPFAM" id="SSF52467">
    <property type="entry name" value="DHS-like NAD/FAD-binding domain"/>
    <property type="match status" value="1"/>
</dbReference>
<dbReference type="InterPro" id="IPR029035">
    <property type="entry name" value="DHS-like_NAD/FAD-binding_dom"/>
</dbReference>
<feature type="domain" description="Arginine dihydrolase ArgZ/ArgE-like C-terminal second subdomain" evidence="1">
    <location>
        <begin position="127"/>
        <end position="327"/>
    </location>
</feature>
<dbReference type="InterPro" id="IPR048963">
    <property type="entry name" value="ArgZ/ArgE-like_C_2nd"/>
</dbReference>
<evidence type="ECO:0000313" key="4">
    <source>
        <dbReference type="Proteomes" id="UP001524478"/>
    </source>
</evidence>
<comment type="caution">
    <text evidence="3">The sequence shown here is derived from an EMBL/GenBank/DDBJ whole genome shotgun (WGS) entry which is preliminary data.</text>
</comment>
<protein>
    <submittedName>
        <fullName evidence="3">TIGR00300 family protein</fullName>
    </submittedName>
</protein>
<dbReference type="InterPro" id="IPR005239">
    <property type="entry name" value="ArgZ/ArgE-like"/>
</dbReference>
<accession>A0ABT1S6F3</accession>
<dbReference type="Gene3D" id="3.40.50.10690">
    <property type="entry name" value="putative lor/sdh protein like domains"/>
    <property type="match status" value="1"/>
</dbReference>
<reference evidence="3 4" key="1">
    <citation type="submission" date="2022-06" db="EMBL/GenBank/DDBJ databases">
        <title>Isolation of gut microbiota from human fecal samples.</title>
        <authorList>
            <person name="Pamer E.G."/>
            <person name="Barat B."/>
            <person name="Waligurski E."/>
            <person name="Medina S."/>
            <person name="Paddock L."/>
            <person name="Mostad J."/>
        </authorList>
    </citation>
    <scope>NUCLEOTIDE SEQUENCE [LARGE SCALE GENOMIC DNA]</scope>
    <source>
        <strain evidence="3 4">DFI.7.95</strain>
    </source>
</reference>
<evidence type="ECO:0000313" key="3">
    <source>
        <dbReference type="EMBL" id="MCQ4921922.1"/>
    </source>
</evidence>
<dbReference type="NCBIfam" id="TIGR00300">
    <property type="entry name" value="TIGR00300 family protein"/>
    <property type="match status" value="1"/>
</dbReference>
<dbReference type="RefSeq" id="WP_256310283.1">
    <property type="nucleotide sequence ID" value="NZ_JANGAC010000002.1"/>
</dbReference>
<keyword evidence="4" id="KW-1185">Reference proteome</keyword>
<name>A0ABT1S6F3_9FIRM</name>